<reference evidence="4 5" key="1">
    <citation type="submission" date="2007-05" db="EMBL/GenBank/DDBJ databases">
        <title>Complete sequence of Geobacter uraniireducens Rf4.</title>
        <authorList>
            <consortium name="US DOE Joint Genome Institute"/>
            <person name="Copeland A."/>
            <person name="Lucas S."/>
            <person name="Lapidus A."/>
            <person name="Barry K."/>
            <person name="Detter J.C."/>
            <person name="Glavina del Rio T."/>
            <person name="Hammon N."/>
            <person name="Israni S."/>
            <person name="Dalin E."/>
            <person name="Tice H."/>
            <person name="Pitluck S."/>
            <person name="Chertkov O."/>
            <person name="Brettin T."/>
            <person name="Bruce D."/>
            <person name="Han C."/>
            <person name="Schmutz J."/>
            <person name="Larimer F."/>
            <person name="Land M."/>
            <person name="Hauser L."/>
            <person name="Kyrpides N."/>
            <person name="Mikhailova N."/>
            <person name="Shelobolina E."/>
            <person name="Aklujkar M."/>
            <person name="Lovley D."/>
            <person name="Richardson P."/>
        </authorList>
    </citation>
    <scope>NUCLEOTIDE SEQUENCE [LARGE SCALE GENOMIC DNA]</scope>
    <source>
        <strain evidence="4 5">Rf4</strain>
    </source>
</reference>
<proteinExistence type="predicted"/>
<dbReference type="InterPro" id="IPR036271">
    <property type="entry name" value="Tet_transcr_reg_TetR-rel_C_sf"/>
</dbReference>
<dbReference type="InterPro" id="IPR039536">
    <property type="entry name" value="TetR_C_Proteobacteria"/>
</dbReference>
<dbReference type="AlphaFoldDB" id="A5GB55"/>
<evidence type="ECO:0000256" key="1">
    <source>
        <dbReference type="ARBA" id="ARBA00023125"/>
    </source>
</evidence>
<gene>
    <name evidence="4" type="ordered locus">Gura_0986</name>
</gene>
<dbReference type="Pfam" id="PF00440">
    <property type="entry name" value="TetR_N"/>
    <property type="match status" value="1"/>
</dbReference>
<evidence type="ECO:0000313" key="5">
    <source>
        <dbReference type="Proteomes" id="UP000006695"/>
    </source>
</evidence>
<dbReference type="SUPFAM" id="SSF46689">
    <property type="entry name" value="Homeodomain-like"/>
    <property type="match status" value="1"/>
</dbReference>
<dbReference type="OrthoDB" id="9816431at2"/>
<dbReference type="RefSeq" id="WP_011937916.1">
    <property type="nucleotide sequence ID" value="NC_009483.1"/>
</dbReference>
<dbReference type="PANTHER" id="PTHR30055">
    <property type="entry name" value="HTH-TYPE TRANSCRIPTIONAL REGULATOR RUTR"/>
    <property type="match status" value="1"/>
</dbReference>
<feature type="domain" description="HTH tetR-type" evidence="3">
    <location>
        <begin position="5"/>
        <end position="65"/>
    </location>
</feature>
<dbReference type="Pfam" id="PF14246">
    <property type="entry name" value="TetR_C_7"/>
    <property type="match status" value="1"/>
</dbReference>
<dbReference type="Gene3D" id="1.10.357.10">
    <property type="entry name" value="Tetracycline Repressor, domain 2"/>
    <property type="match status" value="1"/>
</dbReference>
<dbReference type="InterPro" id="IPR050109">
    <property type="entry name" value="HTH-type_TetR-like_transc_reg"/>
</dbReference>
<evidence type="ECO:0000256" key="2">
    <source>
        <dbReference type="PROSITE-ProRule" id="PRU00335"/>
    </source>
</evidence>
<dbReference type="GO" id="GO:0000976">
    <property type="term" value="F:transcription cis-regulatory region binding"/>
    <property type="evidence" value="ECO:0007669"/>
    <property type="project" value="TreeGrafter"/>
</dbReference>
<dbReference type="PRINTS" id="PR00455">
    <property type="entry name" value="HTHTETR"/>
</dbReference>
<dbReference type="STRING" id="351605.Gura_0986"/>
<dbReference type="GO" id="GO:0003700">
    <property type="term" value="F:DNA-binding transcription factor activity"/>
    <property type="evidence" value="ECO:0007669"/>
    <property type="project" value="TreeGrafter"/>
</dbReference>
<dbReference type="SUPFAM" id="SSF48498">
    <property type="entry name" value="Tetracyclin repressor-like, C-terminal domain"/>
    <property type="match status" value="1"/>
</dbReference>
<feature type="DNA-binding region" description="H-T-H motif" evidence="2">
    <location>
        <begin position="28"/>
        <end position="47"/>
    </location>
</feature>
<evidence type="ECO:0000259" key="3">
    <source>
        <dbReference type="PROSITE" id="PS50977"/>
    </source>
</evidence>
<keyword evidence="5" id="KW-1185">Reference proteome</keyword>
<accession>A5GB55</accession>
<name>A5GB55_GEOUR</name>
<dbReference type="InterPro" id="IPR009057">
    <property type="entry name" value="Homeodomain-like_sf"/>
</dbReference>
<dbReference type="InterPro" id="IPR001647">
    <property type="entry name" value="HTH_TetR"/>
</dbReference>
<dbReference type="KEGG" id="gur:Gura_0986"/>
<keyword evidence="1 2" id="KW-0238">DNA-binding</keyword>
<dbReference type="EMBL" id="CP000698">
    <property type="protein sequence ID" value="ABQ25192.1"/>
    <property type="molecule type" value="Genomic_DNA"/>
</dbReference>
<dbReference type="PROSITE" id="PS50977">
    <property type="entry name" value="HTH_TETR_2"/>
    <property type="match status" value="1"/>
</dbReference>
<evidence type="ECO:0000313" key="4">
    <source>
        <dbReference type="EMBL" id="ABQ25192.1"/>
    </source>
</evidence>
<dbReference type="HOGENOM" id="CLU_069356_27_3_7"/>
<sequence length="197" mass="22943">MDKVSSTNDNIIKAALKLFSEKGYLGATTREISREAGVSEVTLFRHFPAKEKLLEEVIGKYSFLPALKDLLSEIHDLSYRDALTLIAQRLLDFLVMRKDWIRIMHAEVQRSPESKLHGIFHGLMEEFFNTLAVYFRTMQEKGVLTDFDPTYGARAFHGIFFCYFNMEDVLRRDRYRIADRNKAISEFVTIFVKGTER</sequence>
<dbReference type="PANTHER" id="PTHR30055:SF223">
    <property type="entry name" value="HTH-TYPE TRANSCRIPTIONAL REGULATOR UIDR"/>
    <property type="match status" value="1"/>
</dbReference>
<dbReference type="Proteomes" id="UP000006695">
    <property type="component" value="Chromosome"/>
</dbReference>
<organism evidence="4 5">
    <name type="scientific">Geotalea uraniireducens (strain Rf4)</name>
    <name type="common">Geobacter uraniireducens</name>
    <dbReference type="NCBI Taxonomy" id="351605"/>
    <lineage>
        <taxon>Bacteria</taxon>
        <taxon>Pseudomonadati</taxon>
        <taxon>Thermodesulfobacteriota</taxon>
        <taxon>Desulfuromonadia</taxon>
        <taxon>Geobacterales</taxon>
        <taxon>Geobacteraceae</taxon>
        <taxon>Geotalea</taxon>
    </lineage>
</organism>
<protein>
    <submittedName>
        <fullName evidence="4">Transcriptional regulator, TetR family</fullName>
    </submittedName>
</protein>